<dbReference type="GO" id="GO:0044205">
    <property type="term" value="P:'de novo' UMP biosynthetic process"/>
    <property type="evidence" value="ECO:0007669"/>
    <property type="project" value="UniProtKB-UniRule"/>
</dbReference>
<keyword evidence="4 7" id="KW-0665">Pyrimidine biosynthesis</keyword>
<feature type="binding site" evidence="7">
    <location>
        <position position="99"/>
    </location>
    <ligand>
        <name>carbamoyl phosphate</name>
        <dbReference type="ChEBI" id="CHEBI:58228"/>
    </ligand>
</feature>
<dbReference type="GO" id="GO:0016597">
    <property type="term" value="F:amino acid binding"/>
    <property type="evidence" value="ECO:0007669"/>
    <property type="project" value="InterPro"/>
</dbReference>
<feature type="binding site" evidence="7">
    <location>
        <position position="126"/>
    </location>
    <ligand>
        <name>carbamoyl phosphate</name>
        <dbReference type="ChEBI" id="CHEBI:58228"/>
    </ligand>
</feature>
<comment type="subunit">
    <text evidence="7">Heterododecamer (2C3:3R2) of six catalytic PyrB chains organized as two trimers (C3), and six regulatory PyrI chains organized as three dimers (R2).</text>
</comment>
<evidence type="ECO:0000259" key="9">
    <source>
        <dbReference type="Pfam" id="PF02729"/>
    </source>
</evidence>
<dbReference type="NCBIfam" id="TIGR00670">
    <property type="entry name" value="asp_carb_tr"/>
    <property type="match status" value="1"/>
</dbReference>
<dbReference type="InterPro" id="IPR036901">
    <property type="entry name" value="Asp/Orn_carbamoylTrfase_sf"/>
</dbReference>
<dbReference type="InterPro" id="IPR006130">
    <property type="entry name" value="Asp/Orn_carbamoylTrfase"/>
</dbReference>
<evidence type="ECO:0000313" key="10">
    <source>
        <dbReference type="EMBL" id="MDI6452118.1"/>
    </source>
</evidence>
<feature type="binding site" evidence="7">
    <location>
        <position position="159"/>
    </location>
    <ligand>
        <name>L-aspartate</name>
        <dbReference type="ChEBI" id="CHEBI:29991"/>
    </ligand>
</feature>
<feature type="domain" description="Aspartate/ornithine carbamoyltransferase carbamoyl-P binding" evidence="9">
    <location>
        <begin position="2"/>
        <end position="139"/>
    </location>
</feature>
<evidence type="ECO:0000256" key="2">
    <source>
        <dbReference type="ARBA" id="ARBA00008896"/>
    </source>
</evidence>
<dbReference type="GO" id="GO:0006207">
    <property type="term" value="P:'de novo' pyrimidine nucleobase biosynthetic process"/>
    <property type="evidence" value="ECO:0007669"/>
    <property type="project" value="InterPro"/>
</dbReference>
<feature type="binding site" evidence="7">
    <location>
        <position position="207"/>
    </location>
    <ligand>
        <name>L-aspartate</name>
        <dbReference type="ChEBI" id="CHEBI:29991"/>
    </ligand>
</feature>
<keyword evidence="3 7" id="KW-0808">Transferase</keyword>
<dbReference type="Proteomes" id="UP001431532">
    <property type="component" value="Unassembled WGS sequence"/>
</dbReference>
<gene>
    <name evidence="7" type="primary">pyrB</name>
    <name evidence="10" type="ORF">QJ521_00955</name>
</gene>
<dbReference type="GO" id="GO:0005829">
    <property type="term" value="C:cytosol"/>
    <property type="evidence" value="ECO:0007669"/>
    <property type="project" value="TreeGrafter"/>
</dbReference>
<dbReference type="Pfam" id="PF00185">
    <property type="entry name" value="OTCace"/>
    <property type="match status" value="1"/>
</dbReference>
<dbReference type="PRINTS" id="PR00100">
    <property type="entry name" value="AOTCASE"/>
</dbReference>
<dbReference type="PANTHER" id="PTHR45753:SF6">
    <property type="entry name" value="ASPARTATE CARBAMOYLTRANSFERASE"/>
    <property type="match status" value="1"/>
</dbReference>
<dbReference type="GO" id="GO:0004070">
    <property type="term" value="F:aspartate carbamoyltransferase activity"/>
    <property type="evidence" value="ECO:0007669"/>
    <property type="project" value="UniProtKB-UniRule"/>
</dbReference>
<dbReference type="EC" id="2.1.3.2" evidence="7"/>
<dbReference type="NCBIfam" id="NF002032">
    <property type="entry name" value="PRK00856.1"/>
    <property type="match status" value="1"/>
</dbReference>
<evidence type="ECO:0000256" key="1">
    <source>
        <dbReference type="ARBA" id="ARBA00004852"/>
    </source>
</evidence>
<dbReference type="AlphaFoldDB" id="A0AAW6U7S1"/>
<evidence type="ECO:0000259" key="8">
    <source>
        <dbReference type="Pfam" id="PF00185"/>
    </source>
</evidence>
<organism evidence="10 11">
    <name type="scientific">Peloplasma aerotolerans</name>
    <dbReference type="NCBI Taxonomy" id="3044389"/>
    <lineage>
        <taxon>Bacteria</taxon>
        <taxon>Bacillati</taxon>
        <taxon>Mycoplasmatota</taxon>
        <taxon>Mollicutes</taxon>
        <taxon>Acholeplasmatales</taxon>
        <taxon>Acholeplasmataceae</taxon>
        <taxon>Peloplasma</taxon>
    </lineage>
</organism>
<evidence type="ECO:0000256" key="7">
    <source>
        <dbReference type="HAMAP-Rule" id="MF_00001"/>
    </source>
</evidence>
<keyword evidence="11" id="KW-1185">Reference proteome</keyword>
<dbReference type="SUPFAM" id="SSF53671">
    <property type="entry name" value="Aspartate/ornithine carbamoyltransferase"/>
    <property type="match status" value="1"/>
</dbReference>
<dbReference type="InterPro" id="IPR006132">
    <property type="entry name" value="Asp/Orn_carbamoyltranf_P-bd"/>
</dbReference>
<feature type="domain" description="Aspartate/ornithine carbamoyltransferase Asp/Orn-binding" evidence="8">
    <location>
        <begin position="145"/>
        <end position="284"/>
    </location>
</feature>
<evidence type="ECO:0000256" key="5">
    <source>
        <dbReference type="ARBA" id="ARBA00043884"/>
    </source>
</evidence>
<dbReference type="InterPro" id="IPR002082">
    <property type="entry name" value="Asp_carbamoyltransf"/>
</dbReference>
<evidence type="ECO:0000256" key="3">
    <source>
        <dbReference type="ARBA" id="ARBA00022679"/>
    </source>
</evidence>
<evidence type="ECO:0000256" key="6">
    <source>
        <dbReference type="ARBA" id="ARBA00048859"/>
    </source>
</evidence>
<feature type="binding site" evidence="7">
    <location>
        <position position="77"/>
    </location>
    <ligand>
        <name>L-aspartate</name>
        <dbReference type="ChEBI" id="CHEBI:29991"/>
    </ligand>
</feature>
<dbReference type="PANTHER" id="PTHR45753">
    <property type="entry name" value="ORNITHINE CARBAMOYLTRANSFERASE, MITOCHONDRIAL"/>
    <property type="match status" value="1"/>
</dbReference>
<feature type="binding site" evidence="7">
    <location>
        <position position="249"/>
    </location>
    <ligand>
        <name>carbamoyl phosphate</name>
        <dbReference type="ChEBI" id="CHEBI:58228"/>
    </ligand>
</feature>
<dbReference type="Pfam" id="PF02729">
    <property type="entry name" value="OTCace_N"/>
    <property type="match status" value="1"/>
</dbReference>
<protein>
    <recommendedName>
        <fullName evidence="7">Aspartate carbamoyltransferase</fullName>
        <ecNumber evidence="7">2.1.3.2</ecNumber>
    </recommendedName>
    <alternativeName>
        <fullName evidence="7">Aspartate transcarbamylase</fullName>
        <shortName evidence="7">ATCase</shortName>
    </alternativeName>
</protein>
<comment type="catalytic activity">
    <reaction evidence="6 7">
        <text>carbamoyl phosphate + L-aspartate = N-carbamoyl-L-aspartate + phosphate + H(+)</text>
        <dbReference type="Rhea" id="RHEA:20013"/>
        <dbReference type="ChEBI" id="CHEBI:15378"/>
        <dbReference type="ChEBI" id="CHEBI:29991"/>
        <dbReference type="ChEBI" id="CHEBI:32814"/>
        <dbReference type="ChEBI" id="CHEBI:43474"/>
        <dbReference type="ChEBI" id="CHEBI:58228"/>
        <dbReference type="EC" id="2.1.3.2"/>
    </reaction>
</comment>
<dbReference type="RefSeq" id="WP_282838525.1">
    <property type="nucleotide sequence ID" value="NZ_JASCXW010000001.1"/>
</dbReference>
<reference evidence="10" key="1">
    <citation type="submission" date="2023-05" db="EMBL/GenBank/DDBJ databases">
        <title>Mariniplasma microaerophilum sp. nov., a novel anaerobic mollicute isolated from terrestrial mud volcano, Taman Peninsula, Russia.</title>
        <authorList>
            <person name="Khomyakova M.A."/>
            <person name="Merkel A.Y."/>
            <person name="Slobodkin A.I."/>
        </authorList>
    </citation>
    <scope>NUCLEOTIDE SEQUENCE</scope>
    <source>
        <strain evidence="10">M4Ah</strain>
    </source>
</reference>
<name>A0AAW6U7S1_9MOLU</name>
<dbReference type="HAMAP" id="MF_00001">
    <property type="entry name" value="Asp_carb_tr"/>
    <property type="match status" value="1"/>
</dbReference>
<dbReference type="PROSITE" id="PS00097">
    <property type="entry name" value="CARBAMOYLTRANSFERASE"/>
    <property type="match status" value="1"/>
</dbReference>
<dbReference type="InterPro" id="IPR006131">
    <property type="entry name" value="Asp_carbamoyltransf_Asp/Orn-bd"/>
</dbReference>
<dbReference type="EMBL" id="JASCXW010000001">
    <property type="protein sequence ID" value="MDI6452118.1"/>
    <property type="molecule type" value="Genomic_DNA"/>
</dbReference>
<dbReference type="GO" id="GO:0006520">
    <property type="term" value="P:amino acid metabolic process"/>
    <property type="evidence" value="ECO:0007669"/>
    <property type="project" value="InterPro"/>
</dbReference>
<dbReference type="PRINTS" id="PR00101">
    <property type="entry name" value="ATCASE"/>
</dbReference>
<comment type="similarity">
    <text evidence="2 7">Belongs to the aspartate/ornithine carbamoyltransferase superfamily. ATCase family.</text>
</comment>
<dbReference type="Gene3D" id="3.40.50.1370">
    <property type="entry name" value="Aspartate/ornithine carbamoyltransferase"/>
    <property type="match status" value="2"/>
</dbReference>
<accession>A0AAW6U7S1</accession>
<feature type="binding site" evidence="7">
    <location>
        <position position="248"/>
    </location>
    <ligand>
        <name>carbamoyl phosphate</name>
        <dbReference type="ChEBI" id="CHEBI:58228"/>
    </ligand>
</feature>
<evidence type="ECO:0000256" key="4">
    <source>
        <dbReference type="ARBA" id="ARBA00022975"/>
    </source>
</evidence>
<comment type="function">
    <text evidence="5 7">Catalyzes the condensation of carbamoyl phosphate and aspartate to form carbamoyl aspartate and inorganic phosphate, the committed step in the de novo pyrimidine nucleotide biosynthesis pathway.</text>
</comment>
<feature type="binding site" evidence="7">
    <location>
        <position position="50"/>
    </location>
    <ligand>
        <name>carbamoyl phosphate</name>
        <dbReference type="ChEBI" id="CHEBI:58228"/>
    </ligand>
</feature>
<feature type="binding site" evidence="7">
    <location>
        <position position="49"/>
    </location>
    <ligand>
        <name>carbamoyl phosphate</name>
        <dbReference type="ChEBI" id="CHEBI:58228"/>
    </ligand>
</feature>
<comment type="pathway">
    <text evidence="1 7">Pyrimidine metabolism; UMP biosynthesis via de novo pathway; (S)-dihydroorotate from bicarbonate: step 2/3.</text>
</comment>
<proteinExistence type="inferred from homology"/>
<evidence type="ECO:0000313" key="11">
    <source>
        <dbReference type="Proteomes" id="UP001431532"/>
    </source>
</evidence>
<comment type="caution">
    <text evidence="10">The sequence shown here is derived from an EMBL/GenBank/DDBJ whole genome shotgun (WGS) entry which is preliminary data.</text>
</comment>
<sequence length="290" mass="33436">MKNLFHLGNLSVQEIMCILDQAKEFKQGMVYEELKGKKIANLFFEPSTRTQYSFIVAEENLGILPTNFNVESSSVKKGESLYDTVKTFEMIGYDGIVIRHPATNYYKELENINIPIISGGDGIGNHPTQSLLDLMTISEEFKKFEGLKIAFIGDIMHSRVAHTNIHIMRRLGMEVFTSGPFELDDFSSDYIDYETAIETMDILMFLRVQYERHGVDVTFSKEKYHESYGLTEERVKKMKPNAIIMHPAPYNRGVELSDYSVECEKSRIMKQMQNGVYIRMAVLKRAFEKE</sequence>
<feature type="binding site" evidence="7">
    <location>
        <position position="129"/>
    </location>
    <ligand>
        <name>carbamoyl phosphate</name>
        <dbReference type="ChEBI" id="CHEBI:58228"/>
    </ligand>
</feature>